<organism evidence="2">
    <name type="scientific">viral metagenome</name>
    <dbReference type="NCBI Taxonomy" id="1070528"/>
    <lineage>
        <taxon>unclassified sequences</taxon>
        <taxon>metagenomes</taxon>
        <taxon>organismal metagenomes</taxon>
    </lineage>
</organism>
<dbReference type="AlphaFoldDB" id="A0A6C0I7J2"/>
<dbReference type="EMBL" id="MN740122">
    <property type="protein sequence ID" value="QHT88762.1"/>
    <property type="molecule type" value="Genomic_DNA"/>
</dbReference>
<dbReference type="PANTHER" id="PTHR10742:SF410">
    <property type="entry name" value="LYSINE-SPECIFIC HISTONE DEMETHYLASE 2"/>
    <property type="match status" value="1"/>
</dbReference>
<name>A0A6C0I7J2_9ZZZZ</name>
<proteinExistence type="predicted"/>
<sequence>MNKNHFDIIIIGSGIAGLYSAYNIQHLTPNKSFLVLEKYKKKWIGGRMNNEEFYGTTVVTGAGIGRKDKDILLQKLLQELHIKYTDFKLDVNYAVIGEPVNVNKVFKMLKNHYIKNEKDKTSKDKKTFKQFAKPLLGAKLYEQFIVSTGYTDYENEDVSQMLYKYGMDDNSTGLNGLDIPWKQLIQTLVHKIGPQFIRASNNVTSIQTNLEGFGKYILKTDNGATYYCDKIILATTITGVQKLLPQVLNKSQFSIYNYIKGQPFLRLYAKFPKASADIMRQYVPTYTIVSGPLQKIIPMSKEKGVYMIAYSDNANAEVLKDNLKNTLKNRLFFANLLEETLNIPLGTLQITALLDFYWPIGTHYYSPLPKDLSVSEFIHQVQHPLPDILVVGEVVAANQGWSEGALESVAKVLTTQWLKK</sequence>
<dbReference type="Gene3D" id="3.50.50.60">
    <property type="entry name" value="FAD/NAD(P)-binding domain"/>
    <property type="match status" value="1"/>
</dbReference>
<dbReference type="PANTHER" id="PTHR10742">
    <property type="entry name" value="FLAVIN MONOAMINE OXIDASE"/>
    <property type="match status" value="1"/>
</dbReference>
<evidence type="ECO:0000313" key="2">
    <source>
        <dbReference type="EMBL" id="QHT88762.1"/>
    </source>
</evidence>
<dbReference type="SUPFAM" id="SSF51905">
    <property type="entry name" value="FAD/NAD(P)-binding domain"/>
    <property type="match status" value="1"/>
</dbReference>
<dbReference type="Pfam" id="PF01593">
    <property type="entry name" value="Amino_oxidase"/>
    <property type="match status" value="1"/>
</dbReference>
<reference evidence="2" key="1">
    <citation type="journal article" date="2020" name="Nature">
        <title>Giant virus diversity and host interactions through global metagenomics.</title>
        <authorList>
            <person name="Schulz F."/>
            <person name="Roux S."/>
            <person name="Paez-Espino D."/>
            <person name="Jungbluth S."/>
            <person name="Walsh D.A."/>
            <person name="Denef V.J."/>
            <person name="McMahon K.D."/>
            <person name="Konstantinidis K.T."/>
            <person name="Eloe-Fadrosh E.A."/>
            <person name="Kyrpides N.C."/>
            <person name="Woyke T."/>
        </authorList>
    </citation>
    <scope>NUCLEOTIDE SEQUENCE</scope>
    <source>
        <strain evidence="2">GVMAG-M-3300023184-51</strain>
    </source>
</reference>
<dbReference type="InterPro" id="IPR036188">
    <property type="entry name" value="FAD/NAD-bd_sf"/>
</dbReference>
<dbReference type="GO" id="GO:0016491">
    <property type="term" value="F:oxidoreductase activity"/>
    <property type="evidence" value="ECO:0007669"/>
    <property type="project" value="InterPro"/>
</dbReference>
<dbReference type="InterPro" id="IPR002937">
    <property type="entry name" value="Amino_oxidase"/>
</dbReference>
<accession>A0A6C0I7J2</accession>
<protein>
    <recommendedName>
        <fullName evidence="1">Amine oxidase domain-containing protein</fullName>
    </recommendedName>
</protein>
<dbReference type="InterPro" id="IPR050281">
    <property type="entry name" value="Flavin_monoamine_oxidase"/>
</dbReference>
<feature type="domain" description="Amine oxidase" evidence="1">
    <location>
        <begin position="15"/>
        <end position="274"/>
    </location>
</feature>
<evidence type="ECO:0000259" key="1">
    <source>
        <dbReference type="Pfam" id="PF01593"/>
    </source>
</evidence>